<name>A0A6A6I285_9PLEO</name>
<evidence type="ECO:0000256" key="1">
    <source>
        <dbReference type="SAM" id="SignalP"/>
    </source>
</evidence>
<dbReference type="RefSeq" id="XP_033679391.1">
    <property type="nucleotide sequence ID" value="XM_033819289.1"/>
</dbReference>
<sequence length="670" mass="72268">MMPSAGQTTPIVLLTALNIAHLISSAHAASCYSPNGTLIPSAYQPCHPDRPSMCCALDRDYYINECRDDDLCFQPDGSYIWRESCTDPTWESPQCLKLCASGEEEGVNSNSGDVIITVCEDGSYCCGYENTLCCENNHGFWIANGHVYDIRPSGIALGAWSTSATASATSTPTAQDSADPTATITQPSFIEPSSISSPTILPCNDQSWMPSPENWDLEEVDQRLRDAEGNWAGDTSFVQYISTLTGQHGQKCGIGHIGTCTVPDCNAFQSSGGEKWAYFVSISILQMNTFLNIIHSGIDAGKSDLSLVIGQMTSDFFHFEPKPTKKPIWPWIGALVTTVFSILPLPLNPARLPVWSAVSGSAAAFVNGGLGTIAPPSNNPEVFYLGTMQELGVVLKDLTFNTTEGLDRWSATLFEGKADSSGKTIVDYFGGGRFTLSYDIQETDIQRLYFQTLVSNVVNEQWKSPNASTRQFIMCANGSVPCTDRSVYSEDGRACCLYSLDKDGNYAIPPGLDALGNSTFNINASDITASSLHSYSAQGLNYTLSSYATRIEASLGTSNTTSAFDQGVAFQGTWTIPVCDVGSNTNWVGNEDSAGMPCCCGPAADGTSCKETKEFIYAANLDEWGQFYADCKEQYPGFEGPPKKSMGVRSMGETLGLAILLALLVGWSFY</sequence>
<accession>A0A6A6I285</accession>
<reference evidence="2" key="1">
    <citation type="journal article" date="2020" name="Stud. Mycol.">
        <title>101 Dothideomycetes genomes: a test case for predicting lifestyles and emergence of pathogens.</title>
        <authorList>
            <person name="Haridas S."/>
            <person name="Albert R."/>
            <person name="Binder M."/>
            <person name="Bloem J."/>
            <person name="Labutti K."/>
            <person name="Salamov A."/>
            <person name="Andreopoulos B."/>
            <person name="Baker S."/>
            <person name="Barry K."/>
            <person name="Bills G."/>
            <person name="Bluhm B."/>
            <person name="Cannon C."/>
            <person name="Castanera R."/>
            <person name="Culley D."/>
            <person name="Daum C."/>
            <person name="Ezra D."/>
            <person name="Gonzalez J."/>
            <person name="Henrissat B."/>
            <person name="Kuo A."/>
            <person name="Liang C."/>
            <person name="Lipzen A."/>
            <person name="Lutzoni F."/>
            <person name="Magnuson J."/>
            <person name="Mondo S."/>
            <person name="Nolan M."/>
            <person name="Ohm R."/>
            <person name="Pangilinan J."/>
            <person name="Park H.-J."/>
            <person name="Ramirez L."/>
            <person name="Alfaro M."/>
            <person name="Sun H."/>
            <person name="Tritt A."/>
            <person name="Yoshinaga Y."/>
            <person name="Zwiers L.-H."/>
            <person name="Turgeon B."/>
            <person name="Goodwin S."/>
            <person name="Spatafora J."/>
            <person name="Crous P."/>
            <person name="Grigoriev I."/>
        </authorList>
    </citation>
    <scope>NUCLEOTIDE SEQUENCE</scope>
    <source>
        <strain evidence="2">CBS 122368</strain>
    </source>
</reference>
<dbReference type="EMBL" id="ML987203">
    <property type="protein sequence ID" value="KAF2244387.1"/>
    <property type="molecule type" value="Genomic_DNA"/>
</dbReference>
<protein>
    <submittedName>
        <fullName evidence="2">Uncharacterized protein</fullName>
    </submittedName>
</protein>
<proteinExistence type="predicted"/>
<dbReference type="OrthoDB" id="5383967at2759"/>
<organism evidence="2 3">
    <name type="scientific">Trematosphaeria pertusa</name>
    <dbReference type="NCBI Taxonomy" id="390896"/>
    <lineage>
        <taxon>Eukaryota</taxon>
        <taxon>Fungi</taxon>
        <taxon>Dikarya</taxon>
        <taxon>Ascomycota</taxon>
        <taxon>Pezizomycotina</taxon>
        <taxon>Dothideomycetes</taxon>
        <taxon>Pleosporomycetidae</taxon>
        <taxon>Pleosporales</taxon>
        <taxon>Massarineae</taxon>
        <taxon>Trematosphaeriaceae</taxon>
        <taxon>Trematosphaeria</taxon>
    </lineage>
</organism>
<evidence type="ECO:0000313" key="2">
    <source>
        <dbReference type="EMBL" id="KAF2244387.1"/>
    </source>
</evidence>
<keyword evidence="3" id="KW-1185">Reference proteome</keyword>
<evidence type="ECO:0000313" key="3">
    <source>
        <dbReference type="Proteomes" id="UP000800094"/>
    </source>
</evidence>
<gene>
    <name evidence="2" type="ORF">BU26DRAFT_100128</name>
</gene>
<keyword evidence="1" id="KW-0732">Signal</keyword>
<dbReference type="GeneID" id="54572619"/>
<feature type="chain" id="PRO_5025457622" evidence="1">
    <location>
        <begin position="29"/>
        <end position="670"/>
    </location>
</feature>
<dbReference type="Proteomes" id="UP000800094">
    <property type="component" value="Unassembled WGS sequence"/>
</dbReference>
<feature type="signal peptide" evidence="1">
    <location>
        <begin position="1"/>
        <end position="28"/>
    </location>
</feature>
<dbReference type="AlphaFoldDB" id="A0A6A6I285"/>